<organism evidence="2 3">
    <name type="scientific">Dryococelus australis</name>
    <dbReference type="NCBI Taxonomy" id="614101"/>
    <lineage>
        <taxon>Eukaryota</taxon>
        <taxon>Metazoa</taxon>
        <taxon>Ecdysozoa</taxon>
        <taxon>Arthropoda</taxon>
        <taxon>Hexapoda</taxon>
        <taxon>Insecta</taxon>
        <taxon>Pterygota</taxon>
        <taxon>Neoptera</taxon>
        <taxon>Polyneoptera</taxon>
        <taxon>Phasmatodea</taxon>
        <taxon>Verophasmatodea</taxon>
        <taxon>Anareolatae</taxon>
        <taxon>Phasmatidae</taxon>
        <taxon>Eurycanthinae</taxon>
        <taxon>Dryococelus</taxon>
    </lineage>
</organism>
<protein>
    <recommendedName>
        <fullName evidence="1">PiggyBac transposable element-derived protein domain-containing protein</fullName>
    </recommendedName>
</protein>
<accession>A0ABQ9H576</accession>
<evidence type="ECO:0000313" key="2">
    <source>
        <dbReference type="EMBL" id="KAJ8879450.1"/>
    </source>
</evidence>
<reference evidence="2 3" key="1">
    <citation type="submission" date="2023-02" db="EMBL/GenBank/DDBJ databases">
        <title>LHISI_Scaffold_Assembly.</title>
        <authorList>
            <person name="Stuart O.P."/>
            <person name="Cleave R."/>
            <person name="Magrath M.J.L."/>
            <person name="Mikheyev A.S."/>
        </authorList>
    </citation>
    <scope>NUCLEOTIDE SEQUENCE [LARGE SCALE GENOMIC DNA]</scope>
    <source>
        <strain evidence="2">Daus_M_001</strain>
        <tissue evidence="2">Leg muscle</tissue>
    </source>
</reference>
<feature type="domain" description="PiggyBac transposable element-derived protein" evidence="1">
    <location>
        <begin position="92"/>
        <end position="161"/>
    </location>
</feature>
<name>A0ABQ9H576_9NEOP</name>
<dbReference type="EMBL" id="JARBHB010000007">
    <property type="protein sequence ID" value="KAJ8879450.1"/>
    <property type="molecule type" value="Genomic_DNA"/>
</dbReference>
<keyword evidence="3" id="KW-1185">Reference proteome</keyword>
<comment type="caution">
    <text evidence="2">The sequence shown here is derived from an EMBL/GenBank/DDBJ whole genome shotgun (WGS) entry which is preliminary data.</text>
</comment>
<proteinExistence type="predicted"/>
<gene>
    <name evidence="2" type="ORF">PR048_020058</name>
</gene>
<dbReference type="PANTHER" id="PTHR46599:SF3">
    <property type="entry name" value="PIGGYBAC TRANSPOSABLE ELEMENT-DERIVED PROTEIN 4"/>
    <property type="match status" value="1"/>
</dbReference>
<sequence length="208" mass="24592">MDSDYLSAFYDSGSEYVPSYDFDENVEDIQENTGEASTEKEEVRYGEWSEPTGNLFSFSYGKENNVTEKCLRLLSSTETIPLDIFNFFSMMKLRRHCHKFQSPEENMAIDESLIPFRGRLKFRQYIPNKRHRYGIKVYKLWLLQRYTWHAKIYTGKEERERCPIIYGNSSDEEVHIRCGLTAQPCTGNRLYDETTAFPPQRRNRNVLS</sequence>
<dbReference type="InterPro" id="IPR029526">
    <property type="entry name" value="PGBD"/>
</dbReference>
<dbReference type="Proteomes" id="UP001159363">
    <property type="component" value="Chromosome 6"/>
</dbReference>
<evidence type="ECO:0000259" key="1">
    <source>
        <dbReference type="Pfam" id="PF13843"/>
    </source>
</evidence>
<evidence type="ECO:0000313" key="3">
    <source>
        <dbReference type="Proteomes" id="UP001159363"/>
    </source>
</evidence>
<dbReference type="PANTHER" id="PTHR46599">
    <property type="entry name" value="PIGGYBAC TRANSPOSABLE ELEMENT-DERIVED PROTEIN 4"/>
    <property type="match status" value="1"/>
</dbReference>
<dbReference type="Pfam" id="PF13843">
    <property type="entry name" value="DDE_Tnp_1_7"/>
    <property type="match status" value="1"/>
</dbReference>